<sequence>MEPKGPKKARLKKAGVNCLVHLYFRLPAQAPLYLNPIAANTGQWLRPAQYKRKAGLPLIAAMALLFKKTQAL</sequence>
<keyword evidence="2" id="KW-1185">Reference proteome</keyword>
<proteinExistence type="predicted"/>
<organism evidence="1 2">
    <name type="scientific">Mucilaginibacter paludis DSM 18603</name>
    <dbReference type="NCBI Taxonomy" id="714943"/>
    <lineage>
        <taxon>Bacteria</taxon>
        <taxon>Pseudomonadati</taxon>
        <taxon>Bacteroidota</taxon>
        <taxon>Sphingobacteriia</taxon>
        <taxon>Sphingobacteriales</taxon>
        <taxon>Sphingobacteriaceae</taxon>
        <taxon>Mucilaginibacter</taxon>
    </lineage>
</organism>
<name>H1YFB9_9SPHI</name>
<gene>
    <name evidence="1" type="ORF">Mucpa_2118</name>
</gene>
<dbReference type="Proteomes" id="UP000002774">
    <property type="component" value="Chromosome"/>
</dbReference>
<accession>H1YFB9</accession>
<evidence type="ECO:0000313" key="2">
    <source>
        <dbReference type="Proteomes" id="UP000002774"/>
    </source>
</evidence>
<dbReference type="HOGENOM" id="CLU_2717975_0_0_10"/>
<evidence type="ECO:0000313" key="1">
    <source>
        <dbReference type="EMBL" id="EHQ26258.1"/>
    </source>
</evidence>
<dbReference type="EMBL" id="CM001403">
    <property type="protein sequence ID" value="EHQ26258.1"/>
    <property type="molecule type" value="Genomic_DNA"/>
</dbReference>
<dbReference type="AlphaFoldDB" id="H1YFB9"/>
<reference evidence="1" key="1">
    <citation type="submission" date="2011-09" db="EMBL/GenBank/DDBJ databases">
        <title>The permanent draft genome of Mucilaginibacter paludis DSM 18603.</title>
        <authorList>
            <consortium name="US DOE Joint Genome Institute (JGI-PGF)"/>
            <person name="Lucas S."/>
            <person name="Han J."/>
            <person name="Lapidus A."/>
            <person name="Bruce D."/>
            <person name="Goodwin L."/>
            <person name="Pitluck S."/>
            <person name="Peters L."/>
            <person name="Kyrpides N."/>
            <person name="Mavromatis K."/>
            <person name="Ivanova N."/>
            <person name="Mikhailova N."/>
            <person name="Held B."/>
            <person name="Detter J.C."/>
            <person name="Tapia R."/>
            <person name="Han C."/>
            <person name="Land M."/>
            <person name="Hauser L."/>
            <person name="Markowitz V."/>
            <person name="Cheng J.-F."/>
            <person name="Hugenholtz P."/>
            <person name="Woyke T."/>
            <person name="Wu D."/>
            <person name="Tindall B."/>
            <person name="Brambilla E."/>
            <person name="Klenk H.-P."/>
            <person name="Eisen J.A."/>
        </authorList>
    </citation>
    <scope>NUCLEOTIDE SEQUENCE [LARGE SCALE GENOMIC DNA]</scope>
    <source>
        <strain evidence="1">DSM 18603</strain>
    </source>
</reference>
<protein>
    <submittedName>
        <fullName evidence="1">Uncharacterized protein</fullName>
    </submittedName>
</protein>
<dbReference type="STRING" id="714943.Mucpa_2118"/>